<accession>A0A5J4QGK8</accession>
<protein>
    <submittedName>
        <fullName evidence="1">Uncharacterized protein</fullName>
    </submittedName>
</protein>
<feature type="non-terminal residue" evidence="1">
    <location>
        <position position="1"/>
    </location>
</feature>
<name>A0A5J4QGK8_9EUKA</name>
<comment type="caution">
    <text evidence="1">The sequence shown here is derived from an EMBL/GenBank/DDBJ whole genome shotgun (WGS) entry which is preliminary data.</text>
</comment>
<sequence>QSRKLAIPLLAFISRIIALRTRTTQVCATLSILQAILTFPPLLATYPMNLMINIPRFKLIQLKWNTTTKHIHHI</sequence>
<gene>
    <name evidence="1" type="ORF">EZS28_054739</name>
</gene>
<evidence type="ECO:0000313" key="2">
    <source>
        <dbReference type="Proteomes" id="UP000324800"/>
    </source>
</evidence>
<dbReference type="AlphaFoldDB" id="A0A5J4QGK8"/>
<reference evidence="1 2" key="1">
    <citation type="submission" date="2019-03" db="EMBL/GenBank/DDBJ databases">
        <title>Single cell metagenomics reveals metabolic interactions within the superorganism composed of flagellate Streblomastix strix and complex community of Bacteroidetes bacteria on its surface.</title>
        <authorList>
            <person name="Treitli S.C."/>
            <person name="Kolisko M."/>
            <person name="Husnik F."/>
            <person name="Keeling P."/>
            <person name="Hampl V."/>
        </authorList>
    </citation>
    <scope>NUCLEOTIDE SEQUENCE [LARGE SCALE GENOMIC DNA]</scope>
    <source>
        <strain evidence="1">ST1C</strain>
    </source>
</reference>
<dbReference type="Proteomes" id="UP000324800">
    <property type="component" value="Unassembled WGS sequence"/>
</dbReference>
<organism evidence="1 2">
    <name type="scientific">Streblomastix strix</name>
    <dbReference type="NCBI Taxonomy" id="222440"/>
    <lineage>
        <taxon>Eukaryota</taxon>
        <taxon>Metamonada</taxon>
        <taxon>Preaxostyla</taxon>
        <taxon>Oxymonadida</taxon>
        <taxon>Streblomastigidae</taxon>
        <taxon>Streblomastix</taxon>
    </lineage>
</organism>
<proteinExistence type="predicted"/>
<evidence type="ECO:0000313" key="1">
    <source>
        <dbReference type="EMBL" id="KAA6320048.1"/>
    </source>
</evidence>
<dbReference type="EMBL" id="SNRW01045670">
    <property type="protein sequence ID" value="KAA6320048.1"/>
    <property type="molecule type" value="Genomic_DNA"/>
</dbReference>